<evidence type="ECO:0000256" key="6">
    <source>
        <dbReference type="SAM" id="MobiDB-lite"/>
    </source>
</evidence>
<feature type="transmembrane region" description="Helical" evidence="7">
    <location>
        <begin position="826"/>
        <end position="849"/>
    </location>
</feature>
<reference evidence="12 13" key="1">
    <citation type="journal article" date="2014" name="Nat. Genet.">
        <title>Genome and transcriptome of the porcine whipworm Trichuris suis.</title>
        <authorList>
            <person name="Jex A.R."/>
            <person name="Nejsum P."/>
            <person name="Schwarz E.M."/>
            <person name="Hu L."/>
            <person name="Young N.D."/>
            <person name="Hall R.S."/>
            <person name="Korhonen P.K."/>
            <person name="Liao S."/>
            <person name="Thamsborg S."/>
            <person name="Xia J."/>
            <person name="Xu P."/>
            <person name="Wang S."/>
            <person name="Scheerlinck J.P."/>
            <person name="Hofmann A."/>
            <person name="Sternberg P.W."/>
            <person name="Wang J."/>
            <person name="Gasser R.B."/>
        </authorList>
    </citation>
    <scope>NUCLEOTIDE SEQUENCE [LARGE SCALE GENOMIC DNA]</scope>
    <source>
        <strain evidence="12">DCEP-RM93F</strain>
        <strain evidence="11">DCEP-RM93M</strain>
    </source>
</reference>
<keyword evidence="7" id="KW-0812">Transmembrane</keyword>
<dbReference type="PANTHER" id="PTHR13165">
    <property type="entry name" value="ARSENITE-RESISTANCE PROTEIN 2"/>
    <property type="match status" value="1"/>
</dbReference>
<dbReference type="GO" id="GO:0031053">
    <property type="term" value="P:primary miRNA processing"/>
    <property type="evidence" value="ECO:0007669"/>
    <property type="project" value="TreeGrafter"/>
</dbReference>
<gene>
    <name evidence="11" type="ORF">M513_06827</name>
    <name evidence="12" type="ORF">M514_06827</name>
</gene>
<evidence type="ECO:0000256" key="5">
    <source>
        <dbReference type="ARBA" id="ARBA00030701"/>
    </source>
</evidence>
<evidence type="ECO:0000313" key="11">
    <source>
        <dbReference type="EMBL" id="KFD52264.1"/>
    </source>
</evidence>
<feature type="compositionally biased region" description="Low complexity" evidence="6">
    <location>
        <begin position="804"/>
        <end position="815"/>
    </location>
</feature>
<keyword evidence="7" id="KW-0472">Membrane</keyword>
<keyword evidence="13" id="KW-1185">Reference proteome</keyword>
<evidence type="ECO:0000256" key="1">
    <source>
        <dbReference type="ARBA" id="ARBA00004123"/>
    </source>
</evidence>
<feature type="region of interest" description="Disordered" evidence="6">
    <location>
        <begin position="870"/>
        <end position="899"/>
    </location>
</feature>
<evidence type="ECO:0000259" key="10">
    <source>
        <dbReference type="Pfam" id="PF12066"/>
    </source>
</evidence>
<comment type="similarity">
    <text evidence="2">Belongs to the ARS2 family.</text>
</comment>
<dbReference type="SUPFAM" id="SSF54928">
    <property type="entry name" value="RNA-binding domain, RBD"/>
    <property type="match status" value="1"/>
</dbReference>
<dbReference type="InterPro" id="IPR000504">
    <property type="entry name" value="RRM_dom"/>
</dbReference>
<feature type="region of interest" description="Disordered" evidence="6">
    <location>
        <begin position="1"/>
        <end position="59"/>
    </location>
</feature>
<dbReference type="GO" id="GO:0003723">
    <property type="term" value="F:RNA binding"/>
    <property type="evidence" value="ECO:0007669"/>
    <property type="project" value="InterPro"/>
</dbReference>
<evidence type="ECO:0000259" key="8">
    <source>
        <dbReference type="Pfam" id="PF00076"/>
    </source>
</evidence>
<dbReference type="Proteomes" id="UP000030758">
    <property type="component" value="Unassembled WGS sequence"/>
</dbReference>
<evidence type="ECO:0000313" key="12">
    <source>
        <dbReference type="EMBL" id="KFD66725.1"/>
    </source>
</evidence>
<dbReference type="InterPro" id="IPR035979">
    <property type="entry name" value="RBD_domain_sf"/>
</dbReference>
<feature type="domain" description="SERRATE/Ars2 C-terminal" evidence="9">
    <location>
        <begin position="677"/>
        <end position="816"/>
    </location>
</feature>
<protein>
    <recommendedName>
        <fullName evidence="3">Serrate RNA effector molecule homolog</fullName>
    </recommendedName>
    <alternativeName>
        <fullName evidence="5">Arsenite-resistance protein 2 homolog</fullName>
    </alternativeName>
</protein>
<accession>A0A085NB79</accession>
<comment type="subcellular location">
    <subcellularLocation>
        <location evidence="1">Nucleus</location>
    </subcellularLocation>
</comment>
<feature type="compositionally biased region" description="Basic and acidic residues" evidence="6">
    <location>
        <begin position="44"/>
        <end position="55"/>
    </location>
</feature>
<keyword evidence="7" id="KW-1133">Transmembrane helix</keyword>
<feature type="domain" description="RRM" evidence="8">
    <location>
        <begin position="439"/>
        <end position="505"/>
    </location>
</feature>
<dbReference type="EMBL" id="KL367521">
    <property type="protein sequence ID" value="KFD66725.1"/>
    <property type="molecule type" value="Genomic_DNA"/>
</dbReference>
<sequence length="899" mass="104678">MGDSDDEYGRRRSRDKFSRDRSDFQDRRHDFGDRRSYGGGGGGGDRDYKHFRSRGDYSPPLNKRSRREWYTVYRRYGQVSLLLCLRDDSTYDTSIRREEQNDNASISPMMTFKQFLSSQDDYITDEEAMKKYQEYKLDYRKQQLHAFFLAHKDQEWLVENIVASFIQKPQSKLYLIICHSSSSTMMPILFSFRPVPNIVDCKRQDAYICAHQFTNFSNGIRPHSRWFRMKYHPEDSLKKRNEQKAATKRRLDVFMELMDKGYVKKCSLDQDHAENLIKLMDAVVIKLEGGTDEDLEAIEKCEYEEVDEAASDKACKDSDDERTAADKIVISGDELGAKRHEKHSDDEIYASVRFFSRLCLVELFRTVSLSGRRIVRKGVDKVFQPRSVIASFEAFELIAVVVDKFELNDNDLIKVAKSPKLNDDVIVNKSTSLHRTSSIFLRNLAPNITKQEVEALFKRYCGFLRVSLAEPLQERRFYRRGWVTFRREVNVKEICWNLSSIRVKDCDLGAIVNRDLTRRIRSVNSITGHKAVMQNDLRHVARLVQMYDKRANLWGSKDEDSDNMVTDADEHSLVQGGFAEMSKNPLLSNITDYLVEEANAEEEELLGTATDETNVNGDAKVHFEQDATLTQVIDPLLLYLRIVHSVDYYNHGEYPNEDEMPNRCGLIHVRGSPSVNQSESFVNEFIRNFETKLQPLLTGKERLSEEEVEKLGKKDREKEVEAFISANCQELAENKWLCPLSGKKFKGPEFVRKHIFNKHPEKVEEVRVEVDYFNNYLYDPKRPFVMETRQQTSYQTGADRVGTSDRYQQGQGDYGRQQSYGGGGGYYRRACLLALLVRIMLILFFFYLLEGGNYRRDYYQRRDYGSQRSYGNNRYYTEGRKDPRAPINYTDLDAPDLGY</sequence>
<evidence type="ECO:0000256" key="3">
    <source>
        <dbReference type="ARBA" id="ARBA00017364"/>
    </source>
</evidence>
<organism evidence="12">
    <name type="scientific">Trichuris suis</name>
    <name type="common">pig whipworm</name>
    <dbReference type="NCBI Taxonomy" id="68888"/>
    <lineage>
        <taxon>Eukaryota</taxon>
        <taxon>Metazoa</taxon>
        <taxon>Ecdysozoa</taxon>
        <taxon>Nematoda</taxon>
        <taxon>Enoplea</taxon>
        <taxon>Dorylaimia</taxon>
        <taxon>Trichinellida</taxon>
        <taxon>Trichuridae</taxon>
        <taxon>Trichuris</taxon>
    </lineage>
</organism>
<evidence type="ECO:0000256" key="2">
    <source>
        <dbReference type="ARBA" id="ARBA00005407"/>
    </source>
</evidence>
<feature type="domain" description="SERRATE/Ars2 N-terminal" evidence="10">
    <location>
        <begin position="113"/>
        <end position="167"/>
    </location>
</feature>
<name>A0A085NB79_9BILA</name>
<dbReference type="Pfam" id="PF00076">
    <property type="entry name" value="RRM_1"/>
    <property type="match status" value="1"/>
</dbReference>
<evidence type="ECO:0000313" key="13">
    <source>
        <dbReference type="Proteomes" id="UP000030764"/>
    </source>
</evidence>
<dbReference type="PANTHER" id="PTHR13165:SF0">
    <property type="entry name" value="SERRATE RNA EFFECTOR MOLECULE HOMOLOG"/>
    <property type="match status" value="1"/>
</dbReference>
<dbReference type="InterPro" id="IPR007042">
    <property type="entry name" value="SERRATE/Ars2_C"/>
</dbReference>
<evidence type="ECO:0000256" key="7">
    <source>
        <dbReference type="SAM" id="Phobius"/>
    </source>
</evidence>
<dbReference type="Pfam" id="PF12066">
    <property type="entry name" value="SERRATE_Ars2_N"/>
    <property type="match status" value="2"/>
</dbReference>
<keyword evidence="4" id="KW-0539">Nucleus</keyword>
<feature type="compositionally biased region" description="Basic and acidic residues" evidence="6">
    <location>
        <begin position="7"/>
        <end position="36"/>
    </location>
</feature>
<dbReference type="CDD" id="cd00590">
    <property type="entry name" value="RRM_SF"/>
    <property type="match status" value="1"/>
</dbReference>
<evidence type="ECO:0000256" key="4">
    <source>
        <dbReference type="ARBA" id="ARBA00023242"/>
    </source>
</evidence>
<dbReference type="Proteomes" id="UP000030764">
    <property type="component" value="Unassembled WGS sequence"/>
</dbReference>
<dbReference type="Pfam" id="PF04959">
    <property type="entry name" value="ARS2"/>
    <property type="match status" value="1"/>
</dbReference>
<feature type="domain" description="SERRATE/Ars2 N-terminal" evidence="10">
    <location>
        <begin position="223"/>
        <end position="292"/>
    </location>
</feature>
<proteinExistence type="inferred from homology"/>
<dbReference type="InterPro" id="IPR039727">
    <property type="entry name" value="SE/Ars2"/>
</dbReference>
<dbReference type="EMBL" id="KL363229">
    <property type="protein sequence ID" value="KFD52264.1"/>
    <property type="molecule type" value="Genomic_DNA"/>
</dbReference>
<dbReference type="GO" id="GO:0016604">
    <property type="term" value="C:nuclear body"/>
    <property type="evidence" value="ECO:0007669"/>
    <property type="project" value="TreeGrafter"/>
</dbReference>
<evidence type="ECO:0000259" key="9">
    <source>
        <dbReference type="Pfam" id="PF04959"/>
    </source>
</evidence>
<dbReference type="InterPro" id="IPR021933">
    <property type="entry name" value="SERRATE/Ars2_N"/>
</dbReference>
<dbReference type="AlphaFoldDB" id="A0A085NB79"/>
<feature type="region of interest" description="Disordered" evidence="6">
    <location>
        <begin position="790"/>
        <end position="815"/>
    </location>
</feature>